<keyword evidence="1" id="KW-1133">Transmembrane helix</keyword>
<proteinExistence type="predicted"/>
<keyword evidence="1" id="KW-0472">Membrane</keyword>
<dbReference type="RefSeq" id="WP_181538733.1">
    <property type="nucleotide sequence ID" value="NZ_JACDUU010000011.1"/>
</dbReference>
<organism evidence="3 4">
    <name type="scientific">[Anoxybacillus] calidus</name>
    <dbReference type="NCBI Taxonomy" id="575178"/>
    <lineage>
        <taxon>Bacteria</taxon>
        <taxon>Bacillati</taxon>
        <taxon>Bacillota</taxon>
        <taxon>Bacilli</taxon>
        <taxon>Bacillales</taxon>
        <taxon>Anoxybacillaceae</taxon>
        <taxon>Paranoxybacillus</taxon>
    </lineage>
</organism>
<gene>
    <name evidence="3" type="ORF">HNQ85_003305</name>
</gene>
<comment type="caution">
    <text evidence="3">The sequence shown here is derived from an EMBL/GenBank/DDBJ whole genome shotgun (WGS) entry which is preliminary data.</text>
</comment>
<dbReference type="PANTHER" id="PTHR34473:SF2">
    <property type="entry name" value="UPF0699 TRANSMEMBRANE PROTEIN YDBT"/>
    <property type="match status" value="1"/>
</dbReference>
<reference evidence="3 4" key="1">
    <citation type="submission" date="2020-07" db="EMBL/GenBank/DDBJ databases">
        <title>Genomic Encyclopedia of Type Strains, Phase IV (KMG-IV): sequencing the most valuable type-strain genomes for metagenomic binning, comparative biology and taxonomic classification.</title>
        <authorList>
            <person name="Goeker M."/>
        </authorList>
    </citation>
    <scope>NUCLEOTIDE SEQUENCE [LARGE SCALE GENOMIC DNA]</scope>
    <source>
        <strain evidence="3 4">DSM 25220</strain>
    </source>
</reference>
<evidence type="ECO:0000313" key="4">
    <source>
        <dbReference type="Proteomes" id="UP000580891"/>
    </source>
</evidence>
<sequence length="159" mass="18738">MREEPKQRISERALTVWRISGAILSAILWIVFFAFVAVTLIFDWPYWLIMIGFIVVVVDTYVTIFVFPKLRWKRWRYEVHEHEIDIQHGLFIVRRTIIPMVRVQHVDTEQGPLLRKYHLATVSVSTAATTHEIPALDVEEAEKLRDRISILARVVDEDE</sequence>
<protein>
    <recommendedName>
        <fullName evidence="2">YdbS-like PH domain-containing protein</fullName>
    </recommendedName>
</protein>
<dbReference type="EMBL" id="JACDUU010000011">
    <property type="protein sequence ID" value="MBA2872990.1"/>
    <property type="molecule type" value="Genomic_DNA"/>
</dbReference>
<evidence type="ECO:0000256" key="1">
    <source>
        <dbReference type="SAM" id="Phobius"/>
    </source>
</evidence>
<evidence type="ECO:0000313" key="3">
    <source>
        <dbReference type="EMBL" id="MBA2872990.1"/>
    </source>
</evidence>
<dbReference type="AlphaFoldDB" id="A0A7V9Z2X6"/>
<feature type="transmembrane region" description="Helical" evidence="1">
    <location>
        <begin position="21"/>
        <end position="41"/>
    </location>
</feature>
<accession>A0A7V9Z2X6</accession>
<feature type="transmembrane region" description="Helical" evidence="1">
    <location>
        <begin position="47"/>
        <end position="67"/>
    </location>
</feature>
<dbReference type="InterPro" id="IPR005182">
    <property type="entry name" value="YdbS-like_PH"/>
</dbReference>
<name>A0A7V9Z2X6_9BACL</name>
<dbReference type="PANTHER" id="PTHR34473">
    <property type="entry name" value="UPF0699 TRANSMEMBRANE PROTEIN YDBS"/>
    <property type="match status" value="1"/>
</dbReference>
<keyword evidence="4" id="KW-1185">Reference proteome</keyword>
<keyword evidence="1" id="KW-0812">Transmembrane</keyword>
<feature type="domain" description="YdbS-like PH" evidence="2">
    <location>
        <begin position="72"/>
        <end position="148"/>
    </location>
</feature>
<dbReference type="Pfam" id="PF03703">
    <property type="entry name" value="bPH_2"/>
    <property type="match status" value="1"/>
</dbReference>
<evidence type="ECO:0000259" key="2">
    <source>
        <dbReference type="Pfam" id="PF03703"/>
    </source>
</evidence>
<dbReference type="Proteomes" id="UP000580891">
    <property type="component" value="Unassembled WGS sequence"/>
</dbReference>